<dbReference type="PANTHER" id="PTHR33641:SF16">
    <property type="entry name" value="AVR9_CF-9 RAPIDLY ELICITED PROTEIN"/>
    <property type="match status" value="1"/>
</dbReference>
<evidence type="ECO:0000313" key="3">
    <source>
        <dbReference type="Proteomes" id="UP001172457"/>
    </source>
</evidence>
<proteinExistence type="predicted"/>
<accession>A0AA38WKA2</accession>
<keyword evidence="3" id="KW-1185">Reference proteome</keyword>
<evidence type="ECO:0000256" key="1">
    <source>
        <dbReference type="SAM" id="MobiDB-lite"/>
    </source>
</evidence>
<dbReference type="AlphaFoldDB" id="A0AA38WKA2"/>
<dbReference type="Proteomes" id="UP001172457">
    <property type="component" value="Chromosome 4"/>
</dbReference>
<organism evidence="2 3">
    <name type="scientific">Centaurea solstitialis</name>
    <name type="common">yellow star-thistle</name>
    <dbReference type="NCBI Taxonomy" id="347529"/>
    <lineage>
        <taxon>Eukaryota</taxon>
        <taxon>Viridiplantae</taxon>
        <taxon>Streptophyta</taxon>
        <taxon>Embryophyta</taxon>
        <taxon>Tracheophyta</taxon>
        <taxon>Spermatophyta</taxon>
        <taxon>Magnoliopsida</taxon>
        <taxon>eudicotyledons</taxon>
        <taxon>Gunneridae</taxon>
        <taxon>Pentapetalae</taxon>
        <taxon>asterids</taxon>
        <taxon>campanulids</taxon>
        <taxon>Asterales</taxon>
        <taxon>Asteraceae</taxon>
        <taxon>Carduoideae</taxon>
        <taxon>Cardueae</taxon>
        <taxon>Centaureinae</taxon>
        <taxon>Centaurea</taxon>
    </lineage>
</organism>
<feature type="region of interest" description="Disordered" evidence="1">
    <location>
        <begin position="27"/>
        <end position="68"/>
    </location>
</feature>
<protein>
    <submittedName>
        <fullName evidence="2">Uncharacterized protein</fullName>
    </submittedName>
</protein>
<comment type="caution">
    <text evidence="2">The sequence shown here is derived from an EMBL/GenBank/DDBJ whole genome shotgun (WGS) entry which is preliminary data.</text>
</comment>
<feature type="compositionally biased region" description="Basic and acidic residues" evidence="1">
    <location>
        <begin position="29"/>
        <end position="39"/>
    </location>
</feature>
<reference evidence="2" key="1">
    <citation type="submission" date="2023-03" db="EMBL/GenBank/DDBJ databases">
        <title>Chromosome-scale reference genome and RAD-based genetic map of yellow starthistle (Centaurea solstitialis) reveal putative structural variation and QTLs associated with invader traits.</title>
        <authorList>
            <person name="Reatini B."/>
            <person name="Cang F.A."/>
            <person name="Jiang Q."/>
            <person name="Mckibben M.T.W."/>
            <person name="Barker M.S."/>
            <person name="Rieseberg L.H."/>
            <person name="Dlugosch K.M."/>
        </authorList>
    </citation>
    <scope>NUCLEOTIDE SEQUENCE</scope>
    <source>
        <strain evidence="2">CAN-66</strain>
        <tissue evidence="2">Leaf</tissue>
    </source>
</reference>
<gene>
    <name evidence="2" type="ORF">OSB04_016964</name>
</gene>
<sequence length="84" mass="9414">MLMSILSPFDALCSESNGWKKLPVNIKSQKQDDHVSIKDSHHHQSPSSSSSPPADIKKPSKPQMKPRFAPEFDGVFCFETIVPY</sequence>
<dbReference type="PANTHER" id="PTHR33641">
    <property type="entry name" value="OS06G0133500 PROTEIN"/>
    <property type="match status" value="1"/>
</dbReference>
<dbReference type="EMBL" id="JARYMX010000004">
    <property type="protein sequence ID" value="KAJ9552919.1"/>
    <property type="molecule type" value="Genomic_DNA"/>
</dbReference>
<evidence type="ECO:0000313" key="2">
    <source>
        <dbReference type="EMBL" id="KAJ9552919.1"/>
    </source>
</evidence>
<name>A0AA38WKA2_9ASTR</name>